<evidence type="ECO:0000313" key="3">
    <source>
        <dbReference type="Proteomes" id="UP000034816"/>
    </source>
</evidence>
<evidence type="ECO:0008006" key="4">
    <source>
        <dbReference type="Google" id="ProtNLM"/>
    </source>
</evidence>
<accession>A0A0G0BYU2</accession>
<protein>
    <recommendedName>
        <fullName evidence="4">DUF354 domain-containing protein</fullName>
    </recommendedName>
</protein>
<name>A0A0G0BYU2_9BACT</name>
<proteinExistence type="predicted"/>
<gene>
    <name evidence="2" type="ORF">UR73_C0039G0002</name>
</gene>
<dbReference type="AlphaFoldDB" id="A0A0G0BYU2"/>
<evidence type="ECO:0000256" key="1">
    <source>
        <dbReference type="SAM" id="Coils"/>
    </source>
</evidence>
<dbReference type="Pfam" id="PF04007">
    <property type="entry name" value="DUF354"/>
    <property type="match status" value="1"/>
</dbReference>
<dbReference type="Proteomes" id="UP000034816">
    <property type="component" value="Unassembled WGS sequence"/>
</dbReference>
<reference evidence="2 3" key="1">
    <citation type="journal article" date="2015" name="Nature">
        <title>rRNA introns, odd ribosomes, and small enigmatic genomes across a large radiation of phyla.</title>
        <authorList>
            <person name="Brown C.T."/>
            <person name="Hug L.A."/>
            <person name="Thomas B.C."/>
            <person name="Sharon I."/>
            <person name="Castelle C.J."/>
            <person name="Singh A."/>
            <person name="Wilkins M.J."/>
            <person name="Williams K.H."/>
            <person name="Banfield J.F."/>
        </authorList>
    </citation>
    <scope>NUCLEOTIDE SEQUENCE [LARGE SCALE GENOMIC DNA]</scope>
</reference>
<sequence length="322" mass="37268">MNVLISISHPAWAHQFHNIINLLQKRGHNVKVLVVKKDRNWEILDEYGIEYTVVGNSTGKNKLDKALILLTSTYKHLVEAIKFKTDVLIGRPSPMMAIVAFLIGKKNIAYCDTERSVESLFFSKLFSYKILTPMFYRKDLGKKQMRIETFKELFYLHPHYFKANPEDLKLVNMKEGNKFSFVRFVAWNASHDLGHKGFTNEQKMEIIKHLEKYGRVLVSSEEELPEEFSKYIIKVPHTKLHSIMSFAQLFVGDGLTMGCECVVMGVHAIFTSELTSGSSDEMENRYDLMYSLTNRETMIEDTKQKIDELLKDRKIAEKGELP</sequence>
<dbReference type="PANTHER" id="PTHR39662:SF1">
    <property type="entry name" value="DUF354 DOMAIN-CONTAINING PROTEIN"/>
    <property type="match status" value="1"/>
</dbReference>
<feature type="coiled-coil region" evidence="1">
    <location>
        <begin position="292"/>
        <end position="319"/>
    </location>
</feature>
<evidence type="ECO:0000313" key="2">
    <source>
        <dbReference type="EMBL" id="KKP74509.1"/>
    </source>
</evidence>
<organism evidence="2 3">
    <name type="scientific">candidate division WS6 bacterium GW2011_GWF1_35_23</name>
    <dbReference type="NCBI Taxonomy" id="1619097"/>
    <lineage>
        <taxon>Bacteria</taxon>
        <taxon>Candidatus Dojkabacteria</taxon>
    </lineage>
</organism>
<keyword evidence="1" id="KW-0175">Coiled coil</keyword>
<dbReference type="InterPro" id="IPR007152">
    <property type="entry name" value="DUF354"/>
</dbReference>
<dbReference type="PANTHER" id="PTHR39662">
    <property type="entry name" value="DUF354 DOMAIN-CONTAINING PROTEIN-RELATED"/>
    <property type="match status" value="1"/>
</dbReference>
<dbReference type="EMBL" id="LBQH01000039">
    <property type="protein sequence ID" value="KKP74509.1"/>
    <property type="molecule type" value="Genomic_DNA"/>
</dbReference>
<dbReference type="PIRSF" id="PIRSF005357">
    <property type="entry name" value="UCP005357"/>
    <property type="match status" value="1"/>
</dbReference>
<comment type="caution">
    <text evidence="2">The sequence shown here is derived from an EMBL/GenBank/DDBJ whole genome shotgun (WGS) entry which is preliminary data.</text>
</comment>